<dbReference type="EMBL" id="JANGAB010000203">
    <property type="protein sequence ID" value="MCQ4950740.1"/>
    <property type="molecule type" value="Genomic_DNA"/>
</dbReference>
<gene>
    <name evidence="1" type="ORF">NE646_13975</name>
</gene>
<dbReference type="Proteomes" id="UP001205063">
    <property type="component" value="Unassembled WGS sequence"/>
</dbReference>
<organism evidence="1 2">
    <name type="scientific">Bittarella massiliensis</name>
    <name type="common">ex Durand et al. 2017</name>
    <dbReference type="NCBI Taxonomy" id="1720313"/>
    <lineage>
        <taxon>Bacteria</taxon>
        <taxon>Bacillati</taxon>
        <taxon>Bacillota</taxon>
        <taxon>Clostridia</taxon>
        <taxon>Eubacteriales</taxon>
        <taxon>Oscillospiraceae</taxon>
        <taxon>Bittarella (ex Durand et al. 2017)</taxon>
    </lineage>
</organism>
<name>A0AAW5KHB0_9FIRM</name>
<reference evidence="1" key="1">
    <citation type="submission" date="2022-06" db="EMBL/GenBank/DDBJ databases">
        <title>Isolation of gut microbiota from human fecal samples.</title>
        <authorList>
            <person name="Pamer E.G."/>
            <person name="Barat B."/>
            <person name="Waligurski E."/>
            <person name="Medina S."/>
            <person name="Paddock L."/>
            <person name="Mostad J."/>
        </authorList>
    </citation>
    <scope>NUCLEOTIDE SEQUENCE</scope>
    <source>
        <strain evidence="1">DFI.7.96</strain>
    </source>
</reference>
<dbReference type="RefSeq" id="WP_256136871.1">
    <property type="nucleotide sequence ID" value="NZ_JANGAB010000203.1"/>
</dbReference>
<proteinExistence type="predicted"/>
<feature type="non-terminal residue" evidence="1">
    <location>
        <position position="106"/>
    </location>
</feature>
<comment type="caution">
    <text evidence="1">The sequence shown here is derived from an EMBL/GenBank/DDBJ whole genome shotgun (WGS) entry which is preliminary data.</text>
</comment>
<evidence type="ECO:0000313" key="2">
    <source>
        <dbReference type="Proteomes" id="UP001205063"/>
    </source>
</evidence>
<evidence type="ECO:0000313" key="1">
    <source>
        <dbReference type="EMBL" id="MCQ4950740.1"/>
    </source>
</evidence>
<accession>A0AAW5KHB0</accession>
<protein>
    <submittedName>
        <fullName evidence="1">Uncharacterized protein</fullName>
    </submittedName>
</protein>
<dbReference type="AlphaFoldDB" id="A0AAW5KHB0"/>
<feature type="non-terminal residue" evidence="1">
    <location>
        <position position="1"/>
    </location>
</feature>
<sequence>HNIETVTYKLTASLAASPANLSLKNGESGDVTYTPSLENTVAKTVSDKGFQLGYKLVRASYTDTYYDIHHIDYTFTPPGRGETVHTTVNYPLDGNHTLEGCGNGYW</sequence>